<gene>
    <name evidence="1" type="ORF">I6N95_02900</name>
</gene>
<protein>
    <submittedName>
        <fullName evidence="1">Uncharacterized protein</fullName>
    </submittedName>
</protein>
<dbReference type="EMBL" id="JAEEGA010000002">
    <property type="protein sequence ID" value="MBP1039953.1"/>
    <property type="molecule type" value="Genomic_DNA"/>
</dbReference>
<comment type="caution">
    <text evidence="1">The sequence shown here is derived from an EMBL/GenBank/DDBJ whole genome shotgun (WGS) entry which is preliminary data.</text>
</comment>
<evidence type="ECO:0000313" key="1">
    <source>
        <dbReference type="EMBL" id="MBP1039953.1"/>
    </source>
</evidence>
<name>A0A940PC08_9ENTE</name>
<dbReference type="Proteomes" id="UP000674938">
    <property type="component" value="Unassembled WGS sequence"/>
</dbReference>
<dbReference type="RefSeq" id="WP_209524855.1">
    <property type="nucleotide sequence ID" value="NZ_JAEEGA010000002.1"/>
</dbReference>
<organism evidence="1 2">
    <name type="scientific">Vagococcus allomyrinae</name>
    <dbReference type="NCBI Taxonomy" id="2794353"/>
    <lineage>
        <taxon>Bacteria</taxon>
        <taxon>Bacillati</taxon>
        <taxon>Bacillota</taxon>
        <taxon>Bacilli</taxon>
        <taxon>Lactobacillales</taxon>
        <taxon>Enterococcaceae</taxon>
        <taxon>Vagococcus</taxon>
    </lineage>
</organism>
<keyword evidence="2" id="KW-1185">Reference proteome</keyword>
<proteinExistence type="predicted"/>
<evidence type="ECO:0000313" key="2">
    <source>
        <dbReference type="Proteomes" id="UP000674938"/>
    </source>
</evidence>
<accession>A0A940PC08</accession>
<dbReference type="AlphaFoldDB" id="A0A940PC08"/>
<reference evidence="1" key="1">
    <citation type="submission" date="2020-12" db="EMBL/GenBank/DDBJ databases">
        <title>Vagococcus allomyrinae sp. nov. and Enterococcus lavae sp. nov., isolated from the larvae of Allomyrina dichotoma.</title>
        <authorList>
            <person name="Lee S.D."/>
        </authorList>
    </citation>
    <scope>NUCLEOTIDE SEQUENCE</scope>
    <source>
        <strain evidence="1">BWB3-3</strain>
    </source>
</reference>
<sequence length="116" mass="13540">MLEERRKAEMISHELLRYFFTQRTKGIQMSIVFEDNQFVVTVQGEMANSPQDLEDFTWLLSVERDPDLDEYAEGLVGTHHEAEDFALLGIMTDKAEVDFTEGKLTVKLYRAFLFQK</sequence>